<keyword evidence="6" id="KW-0812">Transmembrane</keyword>
<feature type="transmembrane region" description="Helical" evidence="6">
    <location>
        <begin position="1033"/>
        <end position="1051"/>
    </location>
</feature>
<evidence type="ECO:0000259" key="7">
    <source>
        <dbReference type="PROSITE" id="PS50011"/>
    </source>
</evidence>
<feature type="compositionally biased region" description="Acidic residues" evidence="5">
    <location>
        <begin position="553"/>
        <end position="569"/>
    </location>
</feature>
<keyword evidence="2 4" id="KW-0547">Nucleotide-binding</keyword>
<feature type="compositionally biased region" description="Low complexity" evidence="5">
    <location>
        <begin position="458"/>
        <end position="468"/>
    </location>
</feature>
<dbReference type="PANTHER" id="PTHR45832">
    <property type="entry name" value="SERINE/THREONINE-PROTEIN KINASE SAMKA-RELATED-RELATED"/>
    <property type="match status" value="1"/>
</dbReference>
<keyword evidence="6" id="KW-0472">Membrane</keyword>
<dbReference type="SMART" id="SM00220">
    <property type="entry name" value="S_TKc"/>
    <property type="match status" value="1"/>
</dbReference>
<proteinExistence type="inferred from homology"/>
<dbReference type="PROSITE" id="PS00107">
    <property type="entry name" value="PROTEIN_KINASE_ATP"/>
    <property type="match status" value="1"/>
</dbReference>
<dbReference type="Pfam" id="PF00069">
    <property type="entry name" value="Pkinase"/>
    <property type="match status" value="1"/>
</dbReference>
<feature type="compositionally biased region" description="Low complexity" evidence="5">
    <location>
        <begin position="899"/>
        <end position="928"/>
    </location>
</feature>
<keyword evidence="6" id="KW-1133">Transmembrane helix</keyword>
<dbReference type="AlphaFoldDB" id="A0A366M460"/>
<comment type="similarity">
    <text evidence="1">Belongs to the protein kinase superfamily. STE Ser/Thr protein kinase family. STE20 subfamily.</text>
</comment>
<feature type="compositionally biased region" description="Low complexity" evidence="5">
    <location>
        <begin position="366"/>
        <end position="384"/>
    </location>
</feature>
<reference evidence="8 9" key="1">
    <citation type="submission" date="2018-06" db="EMBL/GenBank/DDBJ databases">
        <title>Sphaerisporangium craniellae sp. nov., isolated from a marine sponge in the South China Sea.</title>
        <authorList>
            <person name="Li L."/>
        </authorList>
    </citation>
    <scope>NUCLEOTIDE SEQUENCE [LARGE SCALE GENOMIC DNA]</scope>
    <source>
        <strain evidence="8 9">LHW63015</strain>
    </source>
</reference>
<feature type="binding site" evidence="4">
    <location>
        <position position="101"/>
    </location>
    <ligand>
        <name>ATP</name>
        <dbReference type="ChEBI" id="CHEBI:30616"/>
    </ligand>
</feature>
<evidence type="ECO:0000256" key="6">
    <source>
        <dbReference type="SAM" id="Phobius"/>
    </source>
</evidence>
<dbReference type="Gene3D" id="1.10.510.10">
    <property type="entry name" value="Transferase(Phosphotransferase) domain 1"/>
    <property type="match status" value="1"/>
</dbReference>
<comment type="caution">
    <text evidence="8">The sequence shown here is derived from an EMBL/GenBank/DDBJ whole genome shotgun (WGS) entry which is preliminary data.</text>
</comment>
<gene>
    <name evidence="8" type="ORF">DP939_11235</name>
</gene>
<dbReference type="InterPro" id="IPR000719">
    <property type="entry name" value="Prot_kinase_dom"/>
</dbReference>
<organism evidence="8 9">
    <name type="scientific">Spongiactinospora rosea</name>
    <dbReference type="NCBI Taxonomy" id="2248750"/>
    <lineage>
        <taxon>Bacteria</taxon>
        <taxon>Bacillati</taxon>
        <taxon>Actinomycetota</taxon>
        <taxon>Actinomycetes</taxon>
        <taxon>Streptosporangiales</taxon>
        <taxon>Streptosporangiaceae</taxon>
        <taxon>Spongiactinospora</taxon>
    </lineage>
</organism>
<feature type="compositionally biased region" description="Low complexity" evidence="5">
    <location>
        <begin position="475"/>
        <end position="495"/>
    </location>
</feature>
<feature type="compositionally biased region" description="Polar residues" evidence="5">
    <location>
        <begin position="672"/>
        <end position="682"/>
    </location>
</feature>
<evidence type="ECO:0000256" key="3">
    <source>
        <dbReference type="ARBA" id="ARBA00022840"/>
    </source>
</evidence>
<evidence type="ECO:0000313" key="9">
    <source>
        <dbReference type="Proteomes" id="UP000253303"/>
    </source>
</evidence>
<evidence type="ECO:0000256" key="1">
    <source>
        <dbReference type="ARBA" id="ARBA00008874"/>
    </source>
</evidence>
<dbReference type="CDD" id="cd14014">
    <property type="entry name" value="STKc_PknB_like"/>
    <property type="match status" value="1"/>
</dbReference>
<name>A0A366M460_9ACTN</name>
<evidence type="ECO:0000313" key="8">
    <source>
        <dbReference type="EMBL" id="RBQ20359.1"/>
    </source>
</evidence>
<feature type="domain" description="Protein kinase" evidence="7">
    <location>
        <begin position="72"/>
        <end position="328"/>
    </location>
</feature>
<dbReference type="InterPro" id="IPR017441">
    <property type="entry name" value="Protein_kinase_ATP_BS"/>
</dbReference>
<dbReference type="PANTHER" id="PTHR45832:SF22">
    <property type="entry name" value="SERINE_THREONINE-PROTEIN KINASE SAMKA-RELATED"/>
    <property type="match status" value="1"/>
</dbReference>
<feature type="compositionally biased region" description="Basic and acidic residues" evidence="5">
    <location>
        <begin position="1109"/>
        <end position="1122"/>
    </location>
</feature>
<dbReference type="GO" id="GO:0005524">
    <property type="term" value="F:ATP binding"/>
    <property type="evidence" value="ECO:0007669"/>
    <property type="project" value="UniProtKB-UniRule"/>
</dbReference>
<dbReference type="InterPro" id="IPR011009">
    <property type="entry name" value="Kinase-like_dom_sf"/>
</dbReference>
<dbReference type="PROSITE" id="PS50011">
    <property type="entry name" value="PROTEIN_KINASE_DOM"/>
    <property type="match status" value="1"/>
</dbReference>
<feature type="compositionally biased region" description="Low complexity" evidence="5">
    <location>
        <begin position="707"/>
        <end position="748"/>
    </location>
</feature>
<dbReference type="Gene3D" id="3.30.200.20">
    <property type="entry name" value="Phosphorylase Kinase, domain 1"/>
    <property type="match status" value="1"/>
</dbReference>
<feature type="compositionally biased region" description="Basic and acidic residues" evidence="5">
    <location>
        <begin position="1076"/>
        <end position="1094"/>
    </location>
</feature>
<dbReference type="GO" id="GO:0004672">
    <property type="term" value="F:protein kinase activity"/>
    <property type="evidence" value="ECO:0007669"/>
    <property type="project" value="InterPro"/>
</dbReference>
<feature type="compositionally biased region" description="Low complexity" evidence="5">
    <location>
        <begin position="806"/>
        <end position="823"/>
    </location>
</feature>
<feature type="compositionally biased region" description="Basic and acidic residues" evidence="5">
    <location>
        <begin position="889"/>
        <end position="898"/>
    </location>
</feature>
<dbReference type="InterPro" id="IPR008271">
    <property type="entry name" value="Ser/Thr_kinase_AS"/>
</dbReference>
<sequence length="1280" mass="131055">MVIHAHDLRPSPPVAPLDGRSWSLCGLWIARRATACGRSRSTSMGGFLASGRGSKSVMSEGQRSERVVAKRYHLLEPIGRGGMGVVWAAHDDLLDRRVAVKEVRYAVALGDEVQQLNRRTLREARAAARLSHPNVVVVHDVIEEDGRPWIVMQLVPSRSLGQVIKQEGPLLAQRAAKIGLEVVSALRSAHKAGVLHRDVKPENVLLADDGRVVLTDFGIATLEAETQLTMTGLAGTPAFIAPERLRGRPARRESDLWSLGATLYAAVEGRPPHDRGTPLATMHSVLTDAPDPAPHAGPLLPVIEGLLLKEPVQRLSHDEATRMLRQVLDGGNPTRIMPAIRPVQRRPGPGPAQGPGRTPVPPPPNRAGGPQRPAAPYGPPADAGRQGAPHRPAPDPRRPGNPYGPAADAARQQPPYGPAQDPAPRPAAQPRPAPAPARPTPASPPSAPAGGPPPSAPPASGIPSGGPAATPPPAARGSASPSAAPASKSPAGGPKSTPPPAGSESGKPSSGPTGAPPPAVPGGGSALGGPPSTGRPAPEQRASAPVPPKAAEAEEDAAQGESPEVEASSEPETKLAVPPVSTSGTEPGTSGLGAFEKAASQATPGRGAFASTSPPDAPGRGAFGQGAPPKGYGKGAFASPADEEAAGGQDDAATRRRPPYARTATPKPATDQAATTKVTLSEKSGEPADAKSPTAPESGKPSASASTAKGKPAGTAKAPESGTGSKAGKQGATAKGKAASGAGAKTAAPAESGKDPGPDTSDAGTAAAEASAVSDAATDDTSPDIAPIDAEADDTALAPSIKEESGGSAAASAPGEPADGEAPPSTPKAAEPSRSTAEQGGTGAETAKPKAAGPSGSATGNEENHSGATPGKPAKATPKAATAGPATRATDDDKKDKPSAASGKSAKPTAAAGKETASPAPKAAGPSSDKTPGKSAKPSKAVKNVAKDGQTARLDPVPEKRPSPKKPPAIGIDEELAGWFRKDPPRQEPPAARTAVEFPPTGPRPSFGPADFPPAPPPGDRPGLLPGGQFKRAIPFVVLAVVLVGLIAWWLGMRSASDGGTGTAEITSSPSSDASGGKDDDKKKKEGEKSKSEQGGRQSVSPPQSAPEKSAEPPKSDDKSDKEEDEDPKPDTKAPEGWWTYKNERGFSIALPKGWSAYQEKGRSVWFHGPGTAKGSYLLIEEAADAGSDPYKDWVVQEKSARKSFRGYKIVKIEKVDYMKAAADWEFTWQLKSDRARVRNRGFVTDGGKGYALYWHTKADSWKKDLSFFDTFARTFQPAK</sequence>
<feature type="region of interest" description="Disordered" evidence="5">
    <location>
        <begin position="1057"/>
        <end position="1138"/>
    </location>
</feature>
<feature type="compositionally biased region" description="Pro residues" evidence="5">
    <location>
        <begin position="348"/>
        <end position="365"/>
    </location>
</feature>
<evidence type="ECO:0000256" key="4">
    <source>
        <dbReference type="PROSITE-ProRule" id="PRU10141"/>
    </source>
</evidence>
<evidence type="ECO:0000256" key="5">
    <source>
        <dbReference type="SAM" id="MobiDB-lite"/>
    </source>
</evidence>
<dbReference type="EMBL" id="QMEY01000003">
    <property type="protein sequence ID" value="RBQ20359.1"/>
    <property type="molecule type" value="Genomic_DNA"/>
</dbReference>
<feature type="compositionally biased region" description="Low complexity" evidence="5">
    <location>
        <begin position="660"/>
        <end position="670"/>
    </location>
</feature>
<feature type="compositionally biased region" description="Low complexity" evidence="5">
    <location>
        <begin position="759"/>
        <end position="776"/>
    </location>
</feature>
<keyword evidence="9" id="KW-1185">Reference proteome</keyword>
<feature type="compositionally biased region" description="Low complexity" evidence="5">
    <location>
        <begin position="867"/>
        <end position="887"/>
    </location>
</feature>
<dbReference type="InterPro" id="IPR051931">
    <property type="entry name" value="PAK3-like"/>
</dbReference>
<dbReference type="Proteomes" id="UP000253303">
    <property type="component" value="Unassembled WGS sequence"/>
</dbReference>
<keyword evidence="3 4" id="KW-0067">ATP-binding</keyword>
<feature type="region of interest" description="Disordered" evidence="5">
    <location>
        <begin position="325"/>
        <end position="1028"/>
    </location>
</feature>
<evidence type="ECO:0000256" key="2">
    <source>
        <dbReference type="ARBA" id="ARBA00022741"/>
    </source>
</evidence>
<dbReference type="PROSITE" id="PS00108">
    <property type="entry name" value="PROTEIN_KINASE_ST"/>
    <property type="match status" value="1"/>
</dbReference>
<dbReference type="SUPFAM" id="SSF56112">
    <property type="entry name" value="Protein kinase-like (PK-like)"/>
    <property type="match status" value="1"/>
</dbReference>
<feature type="compositionally biased region" description="Pro residues" evidence="5">
    <location>
        <begin position="415"/>
        <end position="457"/>
    </location>
</feature>
<feature type="compositionally biased region" description="Pro residues" evidence="5">
    <location>
        <begin position="1011"/>
        <end position="1020"/>
    </location>
</feature>
<accession>A0A366M460</accession>
<protein>
    <recommendedName>
        <fullName evidence="7">Protein kinase domain-containing protein</fullName>
    </recommendedName>
</protein>